<dbReference type="RefSeq" id="WP_271804725.1">
    <property type="nucleotide sequence ID" value="NZ_JAQMTU010000015.1"/>
</dbReference>
<evidence type="ECO:0000313" key="1">
    <source>
        <dbReference type="EMBL" id="MDB9485355.1"/>
    </source>
</evidence>
<comment type="caution">
    <text evidence="1">The sequence shown here is derived from an EMBL/GenBank/DDBJ whole genome shotgun (WGS) entry which is preliminary data.</text>
</comment>
<gene>
    <name evidence="1" type="ORF">PN492_02125</name>
</gene>
<organism evidence="1 2">
    <name type="scientific">Dolichospermum circinale CS-537/01</name>
    <dbReference type="NCBI Taxonomy" id="3021739"/>
    <lineage>
        <taxon>Bacteria</taxon>
        <taxon>Bacillati</taxon>
        <taxon>Cyanobacteriota</taxon>
        <taxon>Cyanophyceae</taxon>
        <taxon>Nostocales</taxon>
        <taxon>Aphanizomenonaceae</taxon>
        <taxon>Dolichospermum</taxon>
        <taxon>Dolichospermum circinale</taxon>
    </lineage>
</organism>
<dbReference type="Proteomes" id="UP001212123">
    <property type="component" value="Unassembled WGS sequence"/>
</dbReference>
<dbReference type="EMBL" id="JAQMTU010000015">
    <property type="protein sequence ID" value="MDB9485355.1"/>
    <property type="molecule type" value="Genomic_DNA"/>
</dbReference>
<sequence>MGDIVALLENHLERLSELENKVIHWLATQNESIDISQKPADIELSNARFLQIIQSLTRRCLVEKVLGEEGVKFQLNSLFKAYFWLNQKITN</sequence>
<accession>A0ABT5A1D2</accession>
<name>A0ABT5A1D2_9CYAN</name>
<keyword evidence="2" id="KW-1185">Reference proteome</keyword>
<protein>
    <submittedName>
        <fullName evidence="1">Uncharacterized protein</fullName>
    </submittedName>
</protein>
<proteinExistence type="predicted"/>
<reference evidence="1 2" key="1">
    <citation type="submission" date="2023-01" db="EMBL/GenBank/DDBJ databases">
        <title>Genomes from the Australian National Cyanobacteria Reference Collection.</title>
        <authorList>
            <person name="Willis A."/>
            <person name="Lee E.M.F."/>
        </authorList>
    </citation>
    <scope>NUCLEOTIDE SEQUENCE [LARGE SCALE GENOMIC DNA]</scope>
    <source>
        <strain evidence="1 2">CS-537/01</strain>
    </source>
</reference>
<evidence type="ECO:0000313" key="2">
    <source>
        <dbReference type="Proteomes" id="UP001212123"/>
    </source>
</evidence>